<evidence type="ECO:0000259" key="2">
    <source>
        <dbReference type="Pfam" id="PF01966"/>
    </source>
</evidence>
<dbReference type="EMBL" id="FUYA01000005">
    <property type="protein sequence ID" value="SKA73098.1"/>
    <property type="molecule type" value="Genomic_DNA"/>
</dbReference>
<sequence>MQSSQSTPSPRSAASSQASQDGLPSLDKMNIQVPFDPSEFFVPDDATCYAYWKERDMPEHIGRHSSQVANIATALARRAAEKNIIAGDAAVQEVRSSALLHDLAKMYCINYGGHHSQLGAAWVMEHTGNPMLAHGVLHHVWWPYEIDCTRYFLPLAVLYADKRVRHDEIVSIHDRFTDLFDRYGANDFARGRIKMSMEQSQAIEENFIQHLGVNLHACTFDNGRLVD</sequence>
<evidence type="ECO:0000313" key="4">
    <source>
        <dbReference type="Proteomes" id="UP000189733"/>
    </source>
</evidence>
<feature type="domain" description="HD" evidence="2">
    <location>
        <begin position="63"/>
        <end position="176"/>
    </location>
</feature>
<evidence type="ECO:0000313" key="3">
    <source>
        <dbReference type="EMBL" id="SKA73098.1"/>
    </source>
</evidence>
<dbReference type="RefSeq" id="WP_233815009.1">
    <property type="nucleotide sequence ID" value="NZ_FUYA01000005.1"/>
</dbReference>
<dbReference type="Pfam" id="PF01966">
    <property type="entry name" value="HD"/>
    <property type="match status" value="1"/>
</dbReference>
<feature type="compositionally biased region" description="Low complexity" evidence="1">
    <location>
        <begin position="1"/>
        <end position="20"/>
    </location>
</feature>
<organism evidence="3 4">
    <name type="scientific">Desulfobaculum bizertense DSM 18034</name>
    <dbReference type="NCBI Taxonomy" id="1121442"/>
    <lineage>
        <taxon>Bacteria</taxon>
        <taxon>Pseudomonadati</taxon>
        <taxon>Thermodesulfobacteriota</taxon>
        <taxon>Desulfovibrionia</taxon>
        <taxon>Desulfovibrionales</taxon>
        <taxon>Desulfovibrionaceae</taxon>
        <taxon>Desulfobaculum</taxon>
    </lineage>
</organism>
<name>A0A1T4W7T7_9BACT</name>
<dbReference type="CDD" id="cd00077">
    <property type="entry name" value="HDc"/>
    <property type="match status" value="1"/>
</dbReference>
<accession>A0A1T4W7T7</accession>
<dbReference type="AlphaFoldDB" id="A0A1T4W7T7"/>
<dbReference type="STRING" id="1121442.SAMN02745702_01791"/>
<protein>
    <submittedName>
        <fullName evidence="3">HD domain-containing protein</fullName>
    </submittedName>
</protein>
<dbReference type="InterPro" id="IPR006674">
    <property type="entry name" value="HD_domain"/>
</dbReference>
<gene>
    <name evidence="3" type="ORF">SAMN02745702_01791</name>
</gene>
<dbReference type="SUPFAM" id="SSF109604">
    <property type="entry name" value="HD-domain/PDEase-like"/>
    <property type="match status" value="1"/>
</dbReference>
<dbReference type="Proteomes" id="UP000189733">
    <property type="component" value="Unassembled WGS sequence"/>
</dbReference>
<dbReference type="Gene3D" id="1.10.3210.10">
    <property type="entry name" value="Hypothetical protein af1432"/>
    <property type="match status" value="1"/>
</dbReference>
<dbReference type="InterPro" id="IPR003607">
    <property type="entry name" value="HD/PDEase_dom"/>
</dbReference>
<keyword evidence="4" id="KW-1185">Reference proteome</keyword>
<proteinExistence type="predicted"/>
<feature type="region of interest" description="Disordered" evidence="1">
    <location>
        <begin position="1"/>
        <end position="28"/>
    </location>
</feature>
<evidence type="ECO:0000256" key="1">
    <source>
        <dbReference type="SAM" id="MobiDB-lite"/>
    </source>
</evidence>
<reference evidence="3 4" key="1">
    <citation type="submission" date="2017-02" db="EMBL/GenBank/DDBJ databases">
        <authorList>
            <person name="Peterson S.W."/>
        </authorList>
    </citation>
    <scope>NUCLEOTIDE SEQUENCE [LARGE SCALE GENOMIC DNA]</scope>
    <source>
        <strain evidence="3 4">DSM 18034</strain>
    </source>
</reference>